<proteinExistence type="predicted"/>
<reference evidence="2" key="1">
    <citation type="submission" date="2015-07" db="EMBL/GenBank/DDBJ databases">
        <title>Discovery of a poly(ethylene terephthalate assimilation.</title>
        <authorList>
            <person name="Yoshida S."/>
            <person name="Hiraga K."/>
            <person name="Takehana T."/>
            <person name="Taniguchi I."/>
            <person name="Yamaji H."/>
            <person name="Maeda Y."/>
            <person name="Toyohara K."/>
            <person name="Miyamoto K."/>
            <person name="Kimura Y."/>
            <person name="Oda K."/>
        </authorList>
    </citation>
    <scope>NUCLEOTIDE SEQUENCE [LARGE SCALE GENOMIC DNA]</scope>
    <source>
        <strain evidence="2">NBRC 110686 / TISTR 2288 / 201-F6</strain>
    </source>
</reference>
<evidence type="ECO:0000313" key="1">
    <source>
        <dbReference type="EMBL" id="GAP35104.1"/>
    </source>
</evidence>
<protein>
    <submittedName>
        <fullName evidence="1">Uncharacterized protein</fullName>
    </submittedName>
</protein>
<dbReference type="InterPro" id="IPR035093">
    <property type="entry name" value="RelE/ParE_toxin_dom_sf"/>
</dbReference>
<name>A0A0K8NXR5_PISS1</name>
<sequence length="59" mass="6569">MASGDGPFKARDDILPGLRMVWSGKHCIFCMHRPGAPALILAVLHERMDIVARLTARLR</sequence>
<reference evidence="1 2" key="2">
    <citation type="journal article" date="2016" name="Science">
        <title>A bacterium that degrades and assimilates poly(ethylene terephthalate).</title>
        <authorList>
            <person name="Yoshida S."/>
            <person name="Hiraga K."/>
            <person name="Takehana T."/>
            <person name="Taniguchi I."/>
            <person name="Yamaji H."/>
            <person name="Maeda Y."/>
            <person name="Toyohara K."/>
            <person name="Miyamoto K."/>
            <person name="Kimura Y."/>
            <person name="Oda K."/>
        </authorList>
    </citation>
    <scope>NUCLEOTIDE SEQUENCE [LARGE SCALE GENOMIC DNA]</scope>
    <source>
        <strain evidence="2">NBRC 110686 / TISTR 2288 / 201-F6</strain>
    </source>
</reference>
<comment type="caution">
    <text evidence="1">The sequence shown here is derived from an EMBL/GenBank/DDBJ whole genome shotgun (WGS) entry which is preliminary data.</text>
</comment>
<dbReference type="Proteomes" id="UP000037660">
    <property type="component" value="Unassembled WGS sequence"/>
</dbReference>
<dbReference type="EMBL" id="BBYR01000014">
    <property type="protein sequence ID" value="GAP35104.1"/>
    <property type="molecule type" value="Genomic_DNA"/>
</dbReference>
<dbReference type="AlphaFoldDB" id="A0A0K8NXR5"/>
<keyword evidence="2" id="KW-1185">Reference proteome</keyword>
<organism evidence="1 2">
    <name type="scientific">Piscinibacter sakaiensis</name>
    <name type="common">Ideonella sakaiensis</name>
    <dbReference type="NCBI Taxonomy" id="1547922"/>
    <lineage>
        <taxon>Bacteria</taxon>
        <taxon>Pseudomonadati</taxon>
        <taxon>Pseudomonadota</taxon>
        <taxon>Betaproteobacteria</taxon>
        <taxon>Burkholderiales</taxon>
        <taxon>Sphaerotilaceae</taxon>
        <taxon>Piscinibacter</taxon>
    </lineage>
</organism>
<dbReference type="Gene3D" id="3.30.2310.20">
    <property type="entry name" value="RelE-like"/>
    <property type="match status" value="1"/>
</dbReference>
<dbReference type="STRING" id="1547922.ISF6_0675"/>
<evidence type="ECO:0000313" key="2">
    <source>
        <dbReference type="Proteomes" id="UP000037660"/>
    </source>
</evidence>
<gene>
    <name evidence="1" type="ORF">ISF6_0675</name>
</gene>
<accession>A0A0K8NXR5</accession>